<dbReference type="EMBL" id="CAVMBE010000013">
    <property type="protein sequence ID" value="CAK3928523.1"/>
    <property type="molecule type" value="Genomic_DNA"/>
</dbReference>
<reference evidence="1" key="1">
    <citation type="submission" date="2023-11" db="EMBL/GenBank/DDBJ databases">
        <authorList>
            <person name="Alioto T."/>
            <person name="Alioto T."/>
            <person name="Gomez Garrido J."/>
        </authorList>
    </citation>
    <scope>NUCLEOTIDE SEQUENCE</scope>
</reference>
<dbReference type="PANTHER" id="PTHR42085:SF2">
    <property type="entry name" value="F-BOX DOMAIN-CONTAINING PROTEIN"/>
    <property type="match status" value="1"/>
</dbReference>
<dbReference type="PANTHER" id="PTHR42085">
    <property type="entry name" value="F-BOX DOMAIN-CONTAINING PROTEIN"/>
    <property type="match status" value="1"/>
</dbReference>
<name>A0AAI8YVN1_9PEZI</name>
<evidence type="ECO:0000313" key="1">
    <source>
        <dbReference type="EMBL" id="CAK3928523.1"/>
    </source>
</evidence>
<gene>
    <name evidence="1" type="ORF">LECACI_7A002893</name>
</gene>
<sequence length="412" mass="46339">MPELRNHVYELLFENHIVDCEASSYETPGILLASKQTFVEAHGAYYRRSTFHSTGSVAAEKRLSALSAAYLPLVENVHIDTSSRMEGLYGKGRSSRVGVEDEILFDVAYLAECAVVWVRQGLKEEGCDQIDPNAIQASIKTRANDVVFTAKPFETFKDAFMQSSFAAMGDRPIPLWSTNINISQLDIMGGLASKMSPSTAKIIDSPEQQSPLLELPAELRNHVWYMTFEENTVKLDRPIDPPGLLLASKQTYAEARGAYYQQSRIQSISVDKIRGYLNRIDPKIHPLISRVEVDYGMAEGLDPADFKVLWNARDAHLDVMLLGQHIERSKISLNAEFSAVASVELGGEMVFTDQPWLEYRKYLAANEVTLSDSMSAFAEWLDSYFVHQHQDPVHCWHLLCEFKECDCAEKAV</sequence>
<evidence type="ECO:0000313" key="2">
    <source>
        <dbReference type="Proteomes" id="UP001296104"/>
    </source>
</evidence>
<accession>A0AAI8YVN1</accession>
<keyword evidence="2" id="KW-1185">Reference proteome</keyword>
<dbReference type="Proteomes" id="UP001296104">
    <property type="component" value="Unassembled WGS sequence"/>
</dbReference>
<organism evidence="1 2">
    <name type="scientific">Lecanosticta acicola</name>
    <dbReference type="NCBI Taxonomy" id="111012"/>
    <lineage>
        <taxon>Eukaryota</taxon>
        <taxon>Fungi</taxon>
        <taxon>Dikarya</taxon>
        <taxon>Ascomycota</taxon>
        <taxon>Pezizomycotina</taxon>
        <taxon>Dothideomycetes</taxon>
        <taxon>Dothideomycetidae</taxon>
        <taxon>Mycosphaerellales</taxon>
        <taxon>Mycosphaerellaceae</taxon>
        <taxon>Lecanosticta</taxon>
    </lineage>
</organism>
<dbReference type="AlphaFoldDB" id="A0AAI8YVN1"/>
<comment type="caution">
    <text evidence="1">The sequence shown here is derived from an EMBL/GenBank/DDBJ whole genome shotgun (WGS) entry which is preliminary data.</text>
</comment>
<dbReference type="InterPro" id="IPR038883">
    <property type="entry name" value="AN11006-like"/>
</dbReference>
<proteinExistence type="predicted"/>
<protein>
    <submittedName>
        <fullName evidence="1">Uncharacterized protein</fullName>
    </submittedName>
</protein>